<dbReference type="EC" id="5.1.1.3" evidence="2 7"/>
<dbReference type="GO" id="GO:0071555">
    <property type="term" value="P:cell wall organization"/>
    <property type="evidence" value="ECO:0007669"/>
    <property type="project" value="UniProtKB-KW"/>
</dbReference>
<feature type="active site" description="Proton donor/acceptor" evidence="7">
    <location>
        <position position="191"/>
    </location>
</feature>
<dbReference type="PANTHER" id="PTHR21198:SF2">
    <property type="entry name" value="GLUTAMATE RACEMASE"/>
    <property type="match status" value="1"/>
</dbReference>
<keyword evidence="9" id="KW-1185">Reference proteome</keyword>
<evidence type="ECO:0000256" key="7">
    <source>
        <dbReference type="HAMAP-Rule" id="MF_00258"/>
    </source>
</evidence>
<dbReference type="GO" id="GO:0008881">
    <property type="term" value="F:glutamate racemase activity"/>
    <property type="evidence" value="ECO:0007669"/>
    <property type="project" value="UniProtKB-UniRule"/>
</dbReference>
<comment type="similarity">
    <text evidence="7">Belongs to the aspartate/glutamate racemases family.</text>
</comment>
<dbReference type="InterPro" id="IPR015942">
    <property type="entry name" value="Asp/Glu/hydantoin_racemase"/>
</dbReference>
<dbReference type="InterPro" id="IPR018187">
    <property type="entry name" value="Asp/Glu_racemase_AS_1"/>
</dbReference>
<keyword evidence="3 7" id="KW-0133">Cell shape</keyword>
<feature type="binding site" evidence="7">
    <location>
        <begin position="44"/>
        <end position="45"/>
    </location>
    <ligand>
        <name>substrate</name>
    </ligand>
</feature>
<dbReference type="NCBIfam" id="TIGR00067">
    <property type="entry name" value="glut_race"/>
    <property type="match status" value="1"/>
</dbReference>
<evidence type="ECO:0000256" key="2">
    <source>
        <dbReference type="ARBA" id="ARBA00013090"/>
    </source>
</evidence>
<evidence type="ECO:0000313" key="9">
    <source>
        <dbReference type="Proteomes" id="UP000516349"/>
    </source>
</evidence>
<keyword evidence="6 7" id="KW-0961">Cell wall biogenesis/degradation</keyword>
<reference evidence="8 9" key="1">
    <citation type="submission" date="2020-08" db="EMBL/GenBank/DDBJ databases">
        <title>Complete genome sequence of Entomobacter blattae G55GP.</title>
        <authorList>
            <person name="Poehlein A."/>
            <person name="Guzman J."/>
            <person name="Daniel R."/>
            <person name="Vilcinskas A."/>
        </authorList>
    </citation>
    <scope>NUCLEOTIDE SEQUENCE [LARGE SCALE GENOMIC DNA]</scope>
    <source>
        <strain evidence="8 9">G55GP</strain>
    </source>
</reference>
<feature type="active site" description="Proton donor/acceptor" evidence="7">
    <location>
        <position position="76"/>
    </location>
</feature>
<dbReference type="Proteomes" id="UP000516349">
    <property type="component" value="Chromosome"/>
</dbReference>
<feature type="binding site" evidence="7">
    <location>
        <begin position="192"/>
        <end position="193"/>
    </location>
    <ligand>
        <name>substrate</name>
    </ligand>
</feature>
<dbReference type="SUPFAM" id="SSF53681">
    <property type="entry name" value="Aspartate/glutamate racemase"/>
    <property type="match status" value="2"/>
</dbReference>
<dbReference type="Gene3D" id="3.40.50.1860">
    <property type="match status" value="2"/>
</dbReference>
<dbReference type="AlphaFoldDB" id="A0A7H1NNJ9"/>
<dbReference type="UniPathway" id="UPA00219"/>
<evidence type="ECO:0000256" key="3">
    <source>
        <dbReference type="ARBA" id="ARBA00022960"/>
    </source>
</evidence>
<evidence type="ECO:0000313" key="8">
    <source>
        <dbReference type="EMBL" id="QNT77359.1"/>
    </source>
</evidence>
<organism evidence="8 9">
    <name type="scientific">Entomobacter blattae</name>
    <dbReference type="NCBI Taxonomy" id="2762277"/>
    <lineage>
        <taxon>Bacteria</taxon>
        <taxon>Pseudomonadati</taxon>
        <taxon>Pseudomonadota</taxon>
        <taxon>Alphaproteobacteria</taxon>
        <taxon>Acetobacterales</taxon>
        <taxon>Acetobacteraceae</taxon>
        <taxon>Entomobacter</taxon>
    </lineage>
</organism>
<proteinExistence type="inferred from homology"/>
<comment type="pathway">
    <text evidence="7">Cell wall biogenesis; peptidoglycan biosynthesis.</text>
</comment>
<feature type="binding site" evidence="7">
    <location>
        <begin position="12"/>
        <end position="13"/>
    </location>
    <ligand>
        <name>substrate</name>
    </ligand>
</feature>
<keyword evidence="5 7" id="KW-0413">Isomerase</keyword>
<comment type="function">
    <text evidence="7">Provides the (R)-glutamate required for cell wall biosynthesis.</text>
</comment>
<dbReference type="InterPro" id="IPR001920">
    <property type="entry name" value="Asp/Glu_race"/>
</dbReference>
<name>A0A7H1NNJ9_9PROT</name>
<protein>
    <recommendedName>
        <fullName evidence="2 7">Glutamate racemase</fullName>
        <ecNumber evidence="2 7">5.1.1.3</ecNumber>
    </recommendedName>
</protein>
<dbReference type="PROSITE" id="PS00923">
    <property type="entry name" value="ASP_GLU_RACEMASE_1"/>
    <property type="match status" value="1"/>
</dbReference>
<evidence type="ECO:0000256" key="4">
    <source>
        <dbReference type="ARBA" id="ARBA00022984"/>
    </source>
</evidence>
<dbReference type="EMBL" id="CP060244">
    <property type="protein sequence ID" value="QNT77359.1"/>
    <property type="molecule type" value="Genomic_DNA"/>
</dbReference>
<dbReference type="HAMAP" id="MF_00258">
    <property type="entry name" value="Glu_racemase"/>
    <property type="match status" value="1"/>
</dbReference>
<sequence>MTPIKQRLLTFDSGIGGLSIVRAIRKQAPDILIDHLIDNAVFPYGEVPAEALKKRIVALMGEAITALQPDAVVIACNTASTIALDALRQAFSFMPFIGCVPPIKWAADSTKTHYIGLLATPATVKRQYLSELYTRYAKNCRLLTHGSHILAPIAEDVFRNRTIDKTAIQRELLALFSQPGGELIDTVCIGCTHYSFLLGIFQELTSSSITWLDPADAVARQSIKVLTHQQGSSLKTRNQLKLTSQAEDIYFTAPPLYPEALKERLVPYGFNREMKIFAFKNSLSPSAILPD</sequence>
<evidence type="ECO:0000256" key="5">
    <source>
        <dbReference type="ARBA" id="ARBA00023235"/>
    </source>
</evidence>
<dbReference type="GO" id="GO:0008360">
    <property type="term" value="P:regulation of cell shape"/>
    <property type="evidence" value="ECO:0007669"/>
    <property type="project" value="UniProtKB-KW"/>
</dbReference>
<dbReference type="PANTHER" id="PTHR21198">
    <property type="entry name" value="GLUTAMATE RACEMASE"/>
    <property type="match status" value="1"/>
</dbReference>
<keyword evidence="4 7" id="KW-0573">Peptidoglycan synthesis</keyword>
<dbReference type="GO" id="GO:0009252">
    <property type="term" value="P:peptidoglycan biosynthetic process"/>
    <property type="evidence" value="ECO:0007669"/>
    <property type="project" value="UniProtKB-UniRule"/>
</dbReference>
<evidence type="ECO:0000256" key="6">
    <source>
        <dbReference type="ARBA" id="ARBA00023316"/>
    </source>
</evidence>
<evidence type="ECO:0000256" key="1">
    <source>
        <dbReference type="ARBA" id="ARBA00001602"/>
    </source>
</evidence>
<dbReference type="RefSeq" id="WP_203413848.1">
    <property type="nucleotide sequence ID" value="NZ_CP060244.1"/>
</dbReference>
<gene>
    <name evidence="7 8" type="primary">murI</name>
    <name evidence="8" type="ORF">JGUZn3_00920</name>
</gene>
<dbReference type="KEGG" id="ebla:JGUZn3_00920"/>
<dbReference type="Pfam" id="PF01177">
    <property type="entry name" value="Asp_Glu_race"/>
    <property type="match status" value="1"/>
</dbReference>
<dbReference type="InterPro" id="IPR004391">
    <property type="entry name" value="Glu_race"/>
</dbReference>
<accession>A0A7H1NNJ9</accession>
<comment type="catalytic activity">
    <reaction evidence="1 7">
        <text>L-glutamate = D-glutamate</text>
        <dbReference type="Rhea" id="RHEA:12813"/>
        <dbReference type="ChEBI" id="CHEBI:29985"/>
        <dbReference type="ChEBI" id="CHEBI:29986"/>
        <dbReference type="EC" id="5.1.1.3"/>
    </reaction>
</comment>
<feature type="binding site" evidence="7">
    <location>
        <begin position="77"/>
        <end position="78"/>
    </location>
    <ligand>
        <name>substrate</name>
    </ligand>
</feature>